<reference evidence="2" key="1">
    <citation type="submission" date="2022-08" db="EMBL/GenBank/DDBJ databases">
        <authorList>
            <consortium name="DOE Joint Genome Institute"/>
            <person name="Min B."/>
            <person name="Riley R."/>
            <person name="Sierra-Patev S."/>
            <person name="Naranjo-Ortiz M."/>
            <person name="Looney B."/>
            <person name="Konkel Z."/>
            <person name="Slot J.C."/>
            <person name="Sakamoto Y."/>
            <person name="Steenwyk J.L."/>
            <person name="Rokas A."/>
            <person name="Carro J."/>
            <person name="Camarero S."/>
            <person name="Ferreira P."/>
            <person name="Molpeceres G."/>
            <person name="Ruiz-Duenas F.J."/>
            <person name="Serrano A."/>
            <person name="Henrissat B."/>
            <person name="Drula E."/>
            <person name="Hughes K.W."/>
            <person name="Mata J.L."/>
            <person name="Ishikawa N.K."/>
            <person name="Vargas-Isla R."/>
            <person name="Ushijima S."/>
            <person name="Smith C.A."/>
            <person name="Ahrendt S."/>
            <person name="Andreopoulos W."/>
            <person name="He G."/>
            <person name="Labutti K."/>
            <person name="Lipzen A."/>
            <person name="Ng V."/>
            <person name="Sandor L."/>
            <person name="Barry K."/>
            <person name="Martinez A.T."/>
            <person name="Xiao Y."/>
            <person name="Gibbons J.G."/>
            <person name="Terashima K."/>
            <person name="Hibbett D.S."/>
            <person name="Grigoriev I.V."/>
        </authorList>
    </citation>
    <scope>NUCLEOTIDE SEQUENCE</scope>
    <source>
        <strain evidence="2">TFB10291</strain>
    </source>
</reference>
<protein>
    <submittedName>
        <fullName evidence="2">Uncharacterized protein</fullName>
    </submittedName>
</protein>
<proteinExistence type="predicted"/>
<sequence length="132" mass="14354">MPVAKNEETEIEENEIRKDKKGMKRMDSQRRGQIASVYWYLVDTADSALNGLDDGVVPLAFAVDVMFETHAFVLASPDSDGDLATRSCGYGELGSDFFKMSLSVPLSPIPTGDVRADIARAVATSSTEENFA</sequence>
<dbReference type="EMBL" id="MU793297">
    <property type="protein sequence ID" value="KAJ3787208.1"/>
    <property type="molecule type" value="Genomic_DNA"/>
</dbReference>
<comment type="caution">
    <text evidence="2">The sequence shown here is derived from an EMBL/GenBank/DDBJ whole genome shotgun (WGS) entry which is preliminary data.</text>
</comment>
<organism evidence="2 3">
    <name type="scientific">Lentinula aff. detonsa</name>
    <dbReference type="NCBI Taxonomy" id="2804958"/>
    <lineage>
        <taxon>Eukaryota</taxon>
        <taxon>Fungi</taxon>
        <taxon>Dikarya</taxon>
        <taxon>Basidiomycota</taxon>
        <taxon>Agaricomycotina</taxon>
        <taxon>Agaricomycetes</taxon>
        <taxon>Agaricomycetidae</taxon>
        <taxon>Agaricales</taxon>
        <taxon>Marasmiineae</taxon>
        <taxon>Omphalotaceae</taxon>
        <taxon>Lentinula</taxon>
    </lineage>
</organism>
<evidence type="ECO:0000313" key="3">
    <source>
        <dbReference type="Proteomes" id="UP001163798"/>
    </source>
</evidence>
<dbReference type="Proteomes" id="UP001163798">
    <property type="component" value="Unassembled WGS sequence"/>
</dbReference>
<keyword evidence="3" id="KW-1185">Reference proteome</keyword>
<evidence type="ECO:0000256" key="1">
    <source>
        <dbReference type="SAM" id="MobiDB-lite"/>
    </source>
</evidence>
<evidence type="ECO:0000313" key="2">
    <source>
        <dbReference type="EMBL" id="KAJ3787208.1"/>
    </source>
</evidence>
<name>A0AA38L053_9AGAR</name>
<accession>A0AA38L053</accession>
<gene>
    <name evidence="2" type="ORF">GGU10DRAFT_331766</name>
</gene>
<feature type="region of interest" description="Disordered" evidence="1">
    <location>
        <begin position="1"/>
        <end position="27"/>
    </location>
</feature>
<dbReference type="AlphaFoldDB" id="A0AA38L053"/>